<dbReference type="KEGG" id="src:M271_11325"/>
<evidence type="ECO:0000313" key="2">
    <source>
        <dbReference type="Proteomes" id="UP000281594"/>
    </source>
</evidence>
<dbReference type="HOGENOM" id="CLU_808712_0_0_11"/>
<accession>A0A0A0NHJ1</accession>
<dbReference type="Proteomes" id="UP000281594">
    <property type="component" value="Unassembled WGS sequence"/>
</dbReference>
<evidence type="ECO:0000313" key="1">
    <source>
        <dbReference type="EMBL" id="RLV74001.1"/>
    </source>
</evidence>
<dbReference type="AlphaFoldDB" id="A0A0A0NHJ1"/>
<dbReference type="EMBL" id="QYCY01000002">
    <property type="protein sequence ID" value="RLV74001.1"/>
    <property type="molecule type" value="Genomic_DNA"/>
</dbReference>
<dbReference type="eggNOG" id="ENOG50336BH">
    <property type="taxonomic scope" value="Bacteria"/>
</dbReference>
<protein>
    <submittedName>
        <fullName evidence="1">Oxidoreductase</fullName>
    </submittedName>
</protein>
<dbReference type="STRING" id="1343740.M271_11325"/>
<comment type="caution">
    <text evidence="1">The sequence shown here is derived from an EMBL/GenBank/DDBJ whole genome shotgun (WGS) entry which is preliminary data.</text>
</comment>
<dbReference type="RefSeq" id="WP_020867267.1">
    <property type="nucleotide sequence ID" value="NC_022785.1"/>
</dbReference>
<proteinExistence type="predicted"/>
<organism evidence="1 2">
    <name type="scientific">Streptomyces rapamycinicus (strain ATCC 29253 / DSM 41530 / NRRL 5491 / AYB-994)</name>
    <name type="common">Streptomyces hygroscopicus (strain ATCC 29253)</name>
    <dbReference type="NCBI Taxonomy" id="1343740"/>
    <lineage>
        <taxon>Bacteria</taxon>
        <taxon>Bacillati</taxon>
        <taxon>Actinomycetota</taxon>
        <taxon>Actinomycetes</taxon>
        <taxon>Kitasatosporales</taxon>
        <taxon>Streptomycetaceae</taxon>
        <taxon>Streptomyces</taxon>
        <taxon>Streptomyces violaceusniger group</taxon>
    </lineage>
</organism>
<gene>
    <name evidence="1" type="ORF">D3C57_132285</name>
</gene>
<name>A0A0A0NHJ1_STRRN</name>
<sequence>MTSEYVTFGLAPAMRAGGVLADGAYQTHRDFLDFVVDGRPLLGRLADLDAVSPLAADIGPSALAEQVRRLLLETEAPLEGSRFVLYGCPECEGLECGAVTAVIERDGPDVVWRDFVRQTGETPDVERDGYHGLGPYRFHGEQYRTALRGLLTADGAFAPGLPNGPRALLIGPRAAVLAKLAAALRRIGIGAEITLDAAGAHADELRKYGAVVFGRTVGQDERDAVRDAFAAARSDAVCVTALAPIVPLLVAQVEQALDRTPHDRRRLLGLTTVAGVAEAVVEVASTCRVALVAHRLDRLSRPRTRELFDAVLDPGTHHVPLDPRALRGRSYLVARTNEAVRVTPVER</sequence>
<reference evidence="1 2" key="1">
    <citation type="journal article" date="2018" name="J. Biol. Chem.">
        <title>Discovery of the actinoplanic acid pathway in Streptomyces rapamycinicus reveals a genetically conserved synergism with rapamycin.</title>
        <authorList>
            <person name="Mrak P."/>
            <person name="Krastel P."/>
            <person name="Pivk Lukancic P."/>
            <person name="Tao J."/>
            <person name="Pistorius D."/>
            <person name="Moore C.M."/>
        </authorList>
    </citation>
    <scope>NUCLEOTIDE SEQUENCE [LARGE SCALE GENOMIC DNA]</scope>
    <source>
        <strain evidence="1 2">NRRL 5491</strain>
    </source>
</reference>